<organism evidence="1 2">
    <name type="scientific">Trichonephila inaurata madagascariensis</name>
    <dbReference type="NCBI Taxonomy" id="2747483"/>
    <lineage>
        <taxon>Eukaryota</taxon>
        <taxon>Metazoa</taxon>
        <taxon>Ecdysozoa</taxon>
        <taxon>Arthropoda</taxon>
        <taxon>Chelicerata</taxon>
        <taxon>Arachnida</taxon>
        <taxon>Araneae</taxon>
        <taxon>Araneomorphae</taxon>
        <taxon>Entelegynae</taxon>
        <taxon>Araneoidea</taxon>
        <taxon>Nephilidae</taxon>
        <taxon>Trichonephila</taxon>
        <taxon>Trichonephila inaurata</taxon>
    </lineage>
</organism>
<dbReference type="EMBL" id="BMAV01009809">
    <property type="protein sequence ID" value="GFY54272.1"/>
    <property type="molecule type" value="Genomic_DNA"/>
</dbReference>
<keyword evidence="2" id="KW-1185">Reference proteome</keyword>
<dbReference type="AlphaFoldDB" id="A0A8X7C5G2"/>
<evidence type="ECO:0000313" key="1">
    <source>
        <dbReference type="EMBL" id="GFY54272.1"/>
    </source>
</evidence>
<dbReference type="Proteomes" id="UP000886998">
    <property type="component" value="Unassembled WGS sequence"/>
</dbReference>
<protein>
    <submittedName>
        <fullName evidence="1">Uncharacterized protein</fullName>
    </submittedName>
</protein>
<comment type="caution">
    <text evidence="1">The sequence shown here is derived from an EMBL/GenBank/DDBJ whole genome shotgun (WGS) entry which is preliminary data.</text>
</comment>
<name>A0A8X7C5G2_9ARAC</name>
<accession>A0A8X7C5G2</accession>
<sequence>MSSTFPTFASVIGRARPSSSRYVLLADVHRWNVGHRILTVASTCTVAHRLPRGGYEFLFLILHVPIHGRIIALTSSALTANSSAHYTPLIYQGSNERLVSALRRHCNSAICLI</sequence>
<gene>
    <name evidence="1" type="ORF">TNIN_79961</name>
</gene>
<reference evidence="1" key="1">
    <citation type="submission" date="2020-08" db="EMBL/GenBank/DDBJ databases">
        <title>Multicomponent nature underlies the extraordinary mechanical properties of spider dragline silk.</title>
        <authorList>
            <person name="Kono N."/>
            <person name="Nakamura H."/>
            <person name="Mori M."/>
            <person name="Yoshida Y."/>
            <person name="Ohtoshi R."/>
            <person name="Malay A.D."/>
            <person name="Moran D.A.P."/>
            <person name="Tomita M."/>
            <person name="Numata K."/>
            <person name="Arakawa K."/>
        </authorList>
    </citation>
    <scope>NUCLEOTIDE SEQUENCE</scope>
</reference>
<proteinExistence type="predicted"/>
<evidence type="ECO:0000313" key="2">
    <source>
        <dbReference type="Proteomes" id="UP000886998"/>
    </source>
</evidence>